<dbReference type="PROSITE" id="PS00463">
    <property type="entry name" value="ZN2_CY6_FUNGAL_1"/>
    <property type="match status" value="1"/>
</dbReference>
<proteinExistence type="predicted"/>
<dbReference type="GO" id="GO:0008270">
    <property type="term" value="F:zinc ion binding"/>
    <property type="evidence" value="ECO:0007669"/>
    <property type="project" value="InterPro"/>
</dbReference>
<dbReference type="SUPFAM" id="SSF57701">
    <property type="entry name" value="Zn2/Cys6 DNA-binding domain"/>
    <property type="match status" value="1"/>
</dbReference>
<feature type="region of interest" description="Disordered" evidence="2">
    <location>
        <begin position="223"/>
        <end position="275"/>
    </location>
</feature>
<feature type="region of interest" description="Disordered" evidence="2">
    <location>
        <begin position="1"/>
        <end position="178"/>
    </location>
</feature>
<dbReference type="STRING" id="1076872.G8ZXK7"/>
<dbReference type="GO" id="GO:0001227">
    <property type="term" value="F:DNA-binding transcription repressor activity, RNA polymerase II-specific"/>
    <property type="evidence" value="ECO:0007669"/>
    <property type="project" value="EnsemblFungi"/>
</dbReference>
<reference evidence="4 5" key="1">
    <citation type="journal article" date="2011" name="Proc. Natl. Acad. Sci. U.S.A.">
        <title>Evolutionary erosion of yeast sex chromosomes by mating-type switching accidents.</title>
        <authorList>
            <person name="Gordon J.L."/>
            <person name="Armisen D."/>
            <person name="Proux-Wera E."/>
            <person name="Oheigeartaigh S.S."/>
            <person name="Byrne K.P."/>
            <person name="Wolfe K.H."/>
        </authorList>
    </citation>
    <scope>NUCLEOTIDE SEQUENCE [LARGE SCALE GENOMIC DNA]</scope>
    <source>
        <strain evidence="5">ATCC 10662 / CBS 1146 / NBRC 0425 / NCYC 2629 / NRRL Y-866</strain>
    </source>
</reference>
<dbReference type="GO" id="GO:0051321">
    <property type="term" value="P:meiotic cell cycle"/>
    <property type="evidence" value="ECO:0007669"/>
    <property type="project" value="EnsemblFungi"/>
</dbReference>
<dbReference type="GO" id="GO:0007124">
    <property type="term" value="P:pseudohyphal growth"/>
    <property type="evidence" value="ECO:0007669"/>
    <property type="project" value="EnsemblFungi"/>
</dbReference>
<dbReference type="GO" id="GO:0006995">
    <property type="term" value="P:cellular response to nitrogen starvation"/>
    <property type="evidence" value="ECO:0007669"/>
    <property type="project" value="EnsemblFungi"/>
</dbReference>
<dbReference type="GO" id="GO:0000278">
    <property type="term" value="P:mitotic cell cycle"/>
    <property type="evidence" value="ECO:0007669"/>
    <property type="project" value="EnsemblFungi"/>
</dbReference>
<dbReference type="OrthoDB" id="3251668at2759"/>
<dbReference type="SMART" id="SM00066">
    <property type="entry name" value="GAL4"/>
    <property type="match status" value="1"/>
</dbReference>
<dbReference type="GeneID" id="11504222"/>
<name>G8ZXK7_TORDE</name>
<dbReference type="PROSITE" id="PS50048">
    <property type="entry name" value="ZN2_CY6_FUNGAL_2"/>
    <property type="match status" value="1"/>
</dbReference>
<dbReference type="EMBL" id="HE616747">
    <property type="protein sequence ID" value="CCE93351.1"/>
    <property type="molecule type" value="Genomic_DNA"/>
</dbReference>
<dbReference type="Gene3D" id="4.10.240.10">
    <property type="entry name" value="Zn(2)-C6 fungal-type DNA-binding domain"/>
    <property type="match status" value="1"/>
</dbReference>
<evidence type="ECO:0000256" key="2">
    <source>
        <dbReference type="SAM" id="MobiDB-lite"/>
    </source>
</evidence>
<dbReference type="GO" id="GO:0009847">
    <property type="term" value="P:spore germination"/>
    <property type="evidence" value="ECO:0007669"/>
    <property type="project" value="EnsemblFungi"/>
</dbReference>
<protein>
    <recommendedName>
        <fullName evidence="3">Zn(2)-C6 fungal-type domain-containing protein</fullName>
    </recommendedName>
</protein>
<dbReference type="eggNOG" id="ENOG502RX7Y">
    <property type="taxonomic scope" value="Eukaryota"/>
</dbReference>
<dbReference type="GO" id="GO:0006338">
    <property type="term" value="P:chromatin remodeling"/>
    <property type="evidence" value="ECO:0007669"/>
    <property type="project" value="EnsemblFungi"/>
</dbReference>
<dbReference type="InterPro" id="IPR036864">
    <property type="entry name" value="Zn2-C6_fun-type_DNA-bd_sf"/>
</dbReference>
<dbReference type="HOGENOM" id="CLU_021649_0_0_1"/>
<sequence>MGETCGDSREKKIEQEGVPGGDGVLGGCAIQASKVDVEVDRPPLVPNNTPVQTAPGSPARRNGSGGAAADPVAADVAAADSQTSDLPRQRSSSMVEERGPESQSSANGPKEASHVDENSPISIINRRRIFSTSDSRSSAVSQVAGPSGEESGASDDGGIAPQSFYFDKDRSVTDPHVKLDEEKDNLSSWIKSGRDVYSLSESSAKKKDGEFSIHDGLISPQAPRSALSIGSSCGRVMSRDSISGGLEPGRKQRSKSAGDDDNYVPPPPPKFINSKLDGVRSRLLVNPRIAAPKIDEDIGTATAAAVLSNMRSSPFHFADRPQQFSSRPGSSSFSKSYPRPIIRIHHREHSADDENAVLDGDDDEDYDMDEEVKKENDNKLRKNDEEKADRGVTWNKNGKRINRRVAATDSKKKKPKGQGRTKKTYTEEDTANDDGDENYALYHDDDEDDDDEGTTKSGHKGSRQKNAMGSRSRTGCWICRLRKKKCTEERPSCFNCERLNLECHYGVIKPDFVSDPKKKLAKLEEIKTKTKEAKRNAMRKKPTRSSS</sequence>
<feature type="compositionally biased region" description="Low complexity" evidence="2">
    <location>
        <begin position="67"/>
        <end position="80"/>
    </location>
</feature>
<accession>G8ZXK7</accession>
<feature type="domain" description="Zn(2)-C6 fungal-type" evidence="3">
    <location>
        <begin position="475"/>
        <end position="505"/>
    </location>
</feature>
<keyword evidence="1" id="KW-0539">Nucleus</keyword>
<dbReference type="GO" id="GO:1900470">
    <property type="term" value="P:positive regulation of phosphatidylserine biosynthetic process"/>
    <property type="evidence" value="ECO:0007669"/>
    <property type="project" value="EnsemblFungi"/>
</dbReference>
<feature type="compositionally biased region" description="Basic and acidic residues" evidence="2">
    <location>
        <begin position="1"/>
        <end position="15"/>
    </location>
</feature>
<dbReference type="CDD" id="cd00067">
    <property type="entry name" value="GAL4"/>
    <property type="match status" value="1"/>
</dbReference>
<dbReference type="Proteomes" id="UP000005627">
    <property type="component" value="Chromosome 6"/>
</dbReference>
<dbReference type="GO" id="GO:1900089">
    <property type="term" value="P:negative regulation of inositol biosynthetic process"/>
    <property type="evidence" value="ECO:0007669"/>
    <property type="project" value="EnsemblFungi"/>
</dbReference>
<dbReference type="PANTHER" id="PTHR37534:SF45">
    <property type="entry name" value="TRANSCRIPTIONAL REGULATORY PROTEIN UME6"/>
    <property type="match status" value="1"/>
</dbReference>
<dbReference type="GO" id="GO:0140297">
    <property type="term" value="F:DNA-binding transcription factor binding"/>
    <property type="evidence" value="ECO:0007669"/>
    <property type="project" value="EnsemblFungi"/>
</dbReference>
<dbReference type="GO" id="GO:0033698">
    <property type="term" value="C:Rpd3L complex"/>
    <property type="evidence" value="ECO:0007669"/>
    <property type="project" value="EnsemblFungi"/>
</dbReference>
<feature type="compositionally biased region" description="Basic residues" evidence="2">
    <location>
        <begin position="411"/>
        <end position="423"/>
    </location>
</feature>
<dbReference type="PANTHER" id="PTHR37534">
    <property type="entry name" value="TRANSCRIPTIONAL ACTIVATOR PROTEIN UGA3"/>
    <property type="match status" value="1"/>
</dbReference>
<dbReference type="GO" id="GO:0045944">
    <property type="term" value="P:positive regulation of transcription by RNA polymerase II"/>
    <property type="evidence" value="ECO:0007669"/>
    <property type="project" value="EnsemblFungi"/>
</dbReference>
<gene>
    <name evidence="4" type="primary">TDEL0F05400</name>
    <name evidence="4" type="ORF">TDEL_0F05400</name>
</gene>
<feature type="region of interest" description="Disordered" evidence="2">
    <location>
        <begin position="527"/>
        <end position="547"/>
    </location>
</feature>
<feature type="compositionally biased region" description="Acidic residues" evidence="2">
    <location>
        <begin position="351"/>
        <end position="370"/>
    </location>
</feature>
<dbReference type="KEGG" id="tdl:TDEL_0F05400"/>
<organism evidence="4 5">
    <name type="scientific">Torulaspora delbrueckii</name>
    <name type="common">Yeast</name>
    <name type="synonym">Candida colliculosa</name>
    <dbReference type="NCBI Taxonomy" id="4950"/>
    <lineage>
        <taxon>Eukaryota</taxon>
        <taxon>Fungi</taxon>
        <taxon>Dikarya</taxon>
        <taxon>Ascomycota</taxon>
        <taxon>Saccharomycotina</taxon>
        <taxon>Saccharomycetes</taxon>
        <taxon>Saccharomycetales</taxon>
        <taxon>Saccharomycetaceae</taxon>
        <taxon>Torulaspora</taxon>
    </lineage>
</organism>
<dbReference type="GO" id="GO:0034389">
    <property type="term" value="P:lipid droplet organization"/>
    <property type="evidence" value="ECO:0007669"/>
    <property type="project" value="EnsemblFungi"/>
</dbReference>
<feature type="compositionally biased region" description="Low complexity" evidence="2">
    <location>
        <begin position="320"/>
        <end position="336"/>
    </location>
</feature>
<dbReference type="GO" id="GO:0042173">
    <property type="term" value="P:regulation of sporulation resulting in formation of a cellular spore"/>
    <property type="evidence" value="ECO:0007669"/>
    <property type="project" value="EnsemblFungi"/>
</dbReference>
<dbReference type="FunCoup" id="G8ZXK7">
    <property type="interactions" value="1354"/>
</dbReference>
<feature type="compositionally biased region" description="Basic and acidic residues" evidence="2">
    <location>
        <begin position="371"/>
        <end position="390"/>
    </location>
</feature>
<feature type="compositionally biased region" description="Polar residues" evidence="2">
    <location>
        <begin position="81"/>
        <end position="94"/>
    </location>
</feature>
<feature type="compositionally biased region" description="Basic residues" evidence="2">
    <location>
        <begin position="536"/>
        <end position="547"/>
    </location>
</feature>
<feature type="compositionally biased region" description="Acidic residues" evidence="2">
    <location>
        <begin position="427"/>
        <end position="437"/>
    </location>
</feature>
<feature type="region of interest" description="Disordered" evidence="2">
    <location>
        <begin position="315"/>
        <end position="469"/>
    </location>
</feature>
<evidence type="ECO:0000256" key="1">
    <source>
        <dbReference type="ARBA" id="ARBA00023242"/>
    </source>
</evidence>
<feature type="compositionally biased region" description="Low complexity" evidence="2">
    <location>
        <begin position="144"/>
        <end position="158"/>
    </location>
</feature>
<dbReference type="InParanoid" id="G8ZXK7"/>
<evidence type="ECO:0000259" key="3">
    <source>
        <dbReference type="PROSITE" id="PS50048"/>
    </source>
</evidence>
<evidence type="ECO:0000313" key="4">
    <source>
        <dbReference type="EMBL" id="CCE93351.1"/>
    </source>
</evidence>
<dbReference type="RefSeq" id="XP_003682562.1">
    <property type="nucleotide sequence ID" value="XM_003682514.1"/>
</dbReference>
<dbReference type="AlphaFoldDB" id="G8ZXK7"/>
<dbReference type="GO" id="GO:2001247">
    <property type="term" value="P:positive regulation of phosphatidylcholine biosynthetic process"/>
    <property type="evidence" value="ECO:0007669"/>
    <property type="project" value="EnsemblFungi"/>
</dbReference>
<evidence type="ECO:0000313" key="5">
    <source>
        <dbReference type="Proteomes" id="UP000005627"/>
    </source>
</evidence>
<dbReference type="GO" id="GO:0000978">
    <property type="term" value="F:RNA polymerase II cis-regulatory region sequence-specific DNA binding"/>
    <property type="evidence" value="ECO:0007669"/>
    <property type="project" value="EnsemblFungi"/>
</dbReference>
<feature type="compositionally biased region" description="Basic and acidic residues" evidence="2">
    <location>
        <begin position="166"/>
        <end position="178"/>
    </location>
</feature>
<keyword evidence="5" id="KW-1185">Reference proteome</keyword>
<dbReference type="Pfam" id="PF00172">
    <property type="entry name" value="Zn_clus"/>
    <property type="match status" value="1"/>
</dbReference>
<dbReference type="InterPro" id="IPR001138">
    <property type="entry name" value="Zn2Cys6_DnaBD"/>
</dbReference>
<feature type="compositionally biased region" description="Polar residues" evidence="2">
    <location>
        <begin position="46"/>
        <end position="55"/>
    </location>
</feature>